<dbReference type="InterPro" id="IPR027417">
    <property type="entry name" value="P-loop_NTPase"/>
</dbReference>
<protein>
    <submittedName>
        <fullName evidence="2">AAA family ATPase</fullName>
    </submittedName>
</protein>
<keyword evidence="3" id="KW-1185">Reference proteome</keyword>
<gene>
    <name evidence="2" type="ORF">P6P90_14160</name>
</gene>
<dbReference type="RefSeq" id="WP_164464268.1">
    <property type="nucleotide sequence ID" value="NZ_JARRRY010000017.1"/>
</dbReference>
<dbReference type="InterPro" id="IPR011704">
    <property type="entry name" value="ATPase_dyneun-rel_AAA"/>
</dbReference>
<dbReference type="Pfam" id="PF07728">
    <property type="entry name" value="AAA_5"/>
    <property type="match status" value="1"/>
</dbReference>
<evidence type="ECO:0000313" key="2">
    <source>
        <dbReference type="EMBL" id="MDG5755090.1"/>
    </source>
</evidence>
<dbReference type="Gene3D" id="3.40.50.300">
    <property type="entry name" value="P-loop containing nucleotide triphosphate hydrolases"/>
    <property type="match status" value="1"/>
</dbReference>
<feature type="domain" description="ATPase dynein-related AAA" evidence="1">
    <location>
        <begin position="306"/>
        <end position="452"/>
    </location>
</feature>
<organism evidence="2 3">
    <name type="scientific">Ectobacillus antri</name>
    <dbReference type="NCBI Taxonomy" id="2486280"/>
    <lineage>
        <taxon>Bacteria</taxon>
        <taxon>Bacillati</taxon>
        <taxon>Bacillota</taxon>
        <taxon>Bacilli</taxon>
        <taxon>Bacillales</taxon>
        <taxon>Bacillaceae</taxon>
        <taxon>Ectobacillus</taxon>
    </lineage>
</organism>
<dbReference type="SUPFAM" id="SSF52540">
    <property type="entry name" value="P-loop containing nucleoside triphosphate hydrolases"/>
    <property type="match status" value="1"/>
</dbReference>
<sequence>MMKQWDISMLGTVASNYDVETNLGKSRSVFVNSQNTVQFWIKRISKAPKSFPNQYYFTGYATELEKFGFHDDLRKPDYIREEDVRNFLENYLVVFTPIRKQTASGEVFLARDIELLRKADTFQNRDIFVPVPVYSQEKHGYSMEEFCQRTKAKKHVGKIPKISTESNDTPEFVFWKESEEVVYVIGSFSGHSHAHGGFCFHCQQKLKVQVLPEMWLDDMYEASATLSFMSIHMYDSLKALLSDTEPFEVAIDEVAATASQIDRIEEKAEEEAFLQHFIRVTKAEGLLYAEKDLVNFHTAMKVSNLVILQGMSGIGKSRLVHAYAKALGIHNERQMLFIPVRPAWTDDTHVMGYTDLLNNVYRASDSGLVDLLIDASKHQDKLYVVAFDEMNLARVEHYFSQFLSVLEMGRENKEIRLYHEKLKTTLHNAEQYPPTVPIGDNVMFVGTVNVDESTYHFSDKVLDRANVITLNIMKYALLQEDSLIETTPISYERYTSFRQPTGFALSGAEIDLLWDIHEAMHKADARTGIGPRVVRQINAYLQLLPHTGSMTREEALDLQIVQRVLTKIRGAEEVWRPLVGTYEKEKGDIVAGELLVLLEKYKHLSTFAHTIALLKQKAKELKLHGYTY</sequence>
<comment type="caution">
    <text evidence="2">The sequence shown here is derived from an EMBL/GenBank/DDBJ whole genome shotgun (WGS) entry which is preliminary data.</text>
</comment>
<proteinExistence type="predicted"/>
<evidence type="ECO:0000313" key="3">
    <source>
        <dbReference type="Proteomes" id="UP001218246"/>
    </source>
</evidence>
<accession>A0ABT6H8V3</accession>
<name>A0ABT6H8V3_9BACI</name>
<dbReference type="Proteomes" id="UP001218246">
    <property type="component" value="Unassembled WGS sequence"/>
</dbReference>
<reference evidence="2 3" key="1">
    <citation type="submission" date="2023-04" db="EMBL/GenBank/DDBJ databases">
        <title>Ectobacillus antri isolated from activated sludge.</title>
        <authorList>
            <person name="Yan P."/>
            <person name="Liu X."/>
        </authorList>
    </citation>
    <scope>NUCLEOTIDE SEQUENCE [LARGE SCALE GENOMIC DNA]</scope>
    <source>
        <strain evidence="2 3">C18H</strain>
    </source>
</reference>
<evidence type="ECO:0000259" key="1">
    <source>
        <dbReference type="Pfam" id="PF07728"/>
    </source>
</evidence>
<dbReference type="EMBL" id="JARULN010000018">
    <property type="protein sequence ID" value="MDG5755090.1"/>
    <property type="molecule type" value="Genomic_DNA"/>
</dbReference>